<gene>
    <name evidence="6" type="ORF">IV500_00160</name>
</gene>
<dbReference type="InterPro" id="IPR036856">
    <property type="entry name" value="Ald_Oxase/Xan_DH_a/b_sf"/>
</dbReference>
<keyword evidence="7" id="KW-1185">Reference proteome</keyword>
<evidence type="ECO:0000313" key="7">
    <source>
        <dbReference type="Proteomes" id="UP000655366"/>
    </source>
</evidence>
<dbReference type="PANTHER" id="PTHR11908">
    <property type="entry name" value="XANTHINE DEHYDROGENASE"/>
    <property type="match status" value="1"/>
</dbReference>
<dbReference type="Pfam" id="PF20256">
    <property type="entry name" value="MoCoBD_2"/>
    <property type="match status" value="2"/>
</dbReference>
<proteinExistence type="predicted"/>
<dbReference type="Pfam" id="PF01315">
    <property type="entry name" value="Ald_Xan_dh_C"/>
    <property type="match status" value="1"/>
</dbReference>
<name>A0A931CKL3_9MICC</name>
<evidence type="ECO:0000259" key="5">
    <source>
        <dbReference type="Pfam" id="PF20256"/>
    </source>
</evidence>
<feature type="domain" description="Aldehyde oxidase/xanthine dehydrogenase second molybdopterin binding" evidence="5">
    <location>
        <begin position="476"/>
        <end position="568"/>
    </location>
</feature>
<sequence length="627" mass="66764">MTVLTHFNAPKSADTADAELAILQDANVGFRGQFIGAVLARTPEIAREAAALVHVEYEPEEHDARFRPDHPGLYAPEQVNAGFPTDTSSGDADAALADAAVVVDQTYSTPPEHNNPMEPHTTVAQWVGRTLTLYDSTQGAHTVRQTGAPVLGLDPADVHVISPHVGGGFGSKGMPHAHVVLAAPAAKCSNGRPVKFALTRQQMFSLAGYRTPTIARVRLAADDGGKLSAVVVDVVEQTSKIREFAEQTAVPSRMMCAAPNRRTTHRLAPLDIPVPSWMRAPGECPHMFGPEVAMDELAQACGVDPIELRIRNEPGIDPESGNRFGSRHLINYLRAGAGRFGWEQRNPRPRARTDKDWLIGMGVAASTYPFRRQPANAASVAFGNDGIYTVQIGAADIGTGTWTVQTQIAADALQVPVERIHLEIGDTALPQASVAGGSTGTASWGAAILAVAGAFRAQFGSNPVRGARAQAQGSANPDQEKFALHSFGAQFAQVRINADTGEIRVSRMLGVFSAGRIINPRTARSRFIGGMTMGIGMALHENSVMDPRFGIIVNHDFAEYHIPTNADIEDADAIWLEDHDEHAGPLGARGIGEIGIVGAAAAIANAAYNATGLRIRDLPLTADKFLF</sequence>
<dbReference type="GO" id="GO:0016491">
    <property type="term" value="F:oxidoreductase activity"/>
    <property type="evidence" value="ECO:0007669"/>
    <property type="project" value="UniProtKB-KW"/>
</dbReference>
<protein>
    <submittedName>
        <fullName evidence="6">Xanthine dehydrogenase family protein molybdopterin-binding subunit</fullName>
    </submittedName>
</protein>
<dbReference type="InterPro" id="IPR000674">
    <property type="entry name" value="Ald_Oxase/Xan_DH_a/b"/>
</dbReference>
<dbReference type="AlphaFoldDB" id="A0A931CKL3"/>
<evidence type="ECO:0000256" key="1">
    <source>
        <dbReference type="ARBA" id="ARBA00022505"/>
    </source>
</evidence>
<reference evidence="6 7" key="1">
    <citation type="submission" date="2020-11" db="EMBL/GenBank/DDBJ databases">
        <title>Arthrobacter antarcticus sp. nov., isolated from Antarctic Soil.</title>
        <authorList>
            <person name="Li J."/>
        </authorList>
    </citation>
    <scope>NUCLEOTIDE SEQUENCE [LARGE SCALE GENOMIC DNA]</scope>
    <source>
        <strain evidence="6 7">Z1-20</strain>
    </source>
</reference>
<feature type="domain" description="Aldehyde oxidase/xanthine dehydrogenase first molybdopterin binding" evidence="4">
    <location>
        <begin position="86"/>
        <end position="312"/>
    </location>
</feature>
<evidence type="ECO:0000259" key="4">
    <source>
        <dbReference type="Pfam" id="PF02738"/>
    </source>
</evidence>
<evidence type="ECO:0000256" key="2">
    <source>
        <dbReference type="ARBA" id="ARBA00023002"/>
    </source>
</evidence>
<dbReference type="GO" id="GO:0005506">
    <property type="term" value="F:iron ion binding"/>
    <property type="evidence" value="ECO:0007669"/>
    <property type="project" value="InterPro"/>
</dbReference>
<dbReference type="Proteomes" id="UP000655366">
    <property type="component" value="Unassembled WGS sequence"/>
</dbReference>
<dbReference type="PANTHER" id="PTHR11908:SF132">
    <property type="entry name" value="ALDEHYDE OXIDASE 1-RELATED"/>
    <property type="match status" value="1"/>
</dbReference>
<feature type="domain" description="Aldehyde oxidase/xanthine dehydrogenase second molybdopterin binding" evidence="5">
    <location>
        <begin position="339"/>
        <end position="458"/>
    </location>
</feature>
<dbReference type="SUPFAM" id="SSF56003">
    <property type="entry name" value="Molybdenum cofactor-binding domain"/>
    <property type="match status" value="1"/>
</dbReference>
<evidence type="ECO:0000313" key="6">
    <source>
        <dbReference type="EMBL" id="MBG0737855.1"/>
    </source>
</evidence>
<keyword evidence="2" id="KW-0560">Oxidoreductase</keyword>
<dbReference type="Gene3D" id="3.30.365.10">
    <property type="entry name" value="Aldehyde oxidase/xanthine dehydrogenase, molybdopterin binding domain"/>
    <property type="match status" value="5"/>
</dbReference>
<dbReference type="InterPro" id="IPR046867">
    <property type="entry name" value="AldOxase/xan_DH_MoCoBD2"/>
</dbReference>
<comment type="caution">
    <text evidence="6">The sequence shown here is derived from an EMBL/GenBank/DDBJ whole genome shotgun (WGS) entry which is preliminary data.</text>
</comment>
<dbReference type="EMBL" id="JADNYM010000001">
    <property type="protein sequence ID" value="MBG0737855.1"/>
    <property type="molecule type" value="Genomic_DNA"/>
</dbReference>
<dbReference type="InterPro" id="IPR008274">
    <property type="entry name" value="AldOxase/xan_DH_MoCoBD1"/>
</dbReference>
<dbReference type="Gene3D" id="3.90.1170.50">
    <property type="entry name" value="Aldehyde oxidase/xanthine dehydrogenase, a/b hammerhead"/>
    <property type="match status" value="1"/>
</dbReference>
<dbReference type="Pfam" id="PF02738">
    <property type="entry name" value="MoCoBD_1"/>
    <property type="match status" value="1"/>
</dbReference>
<feature type="domain" description="Aldehyde oxidase/xanthine dehydrogenase a/b hammerhead" evidence="3">
    <location>
        <begin position="3"/>
        <end position="60"/>
    </location>
</feature>
<dbReference type="InterPro" id="IPR016208">
    <property type="entry name" value="Ald_Oxase/xanthine_DH-like"/>
</dbReference>
<dbReference type="SUPFAM" id="SSF54665">
    <property type="entry name" value="CO dehydrogenase molybdoprotein N-domain-like"/>
    <property type="match status" value="1"/>
</dbReference>
<organism evidence="6 7">
    <name type="scientific">Arthrobacter terrae</name>
    <dbReference type="NCBI Taxonomy" id="2935737"/>
    <lineage>
        <taxon>Bacteria</taxon>
        <taxon>Bacillati</taxon>
        <taxon>Actinomycetota</taxon>
        <taxon>Actinomycetes</taxon>
        <taxon>Micrococcales</taxon>
        <taxon>Micrococcaceae</taxon>
        <taxon>Arthrobacter</taxon>
    </lineage>
</organism>
<dbReference type="InterPro" id="IPR037165">
    <property type="entry name" value="AldOxase/xan_DH_Mopterin-bd_sf"/>
</dbReference>
<keyword evidence="1" id="KW-0500">Molybdenum</keyword>
<accession>A0A931CKL3</accession>
<evidence type="ECO:0000259" key="3">
    <source>
        <dbReference type="Pfam" id="PF01315"/>
    </source>
</evidence>